<proteinExistence type="predicted"/>
<protein>
    <submittedName>
        <fullName evidence="1">Uncharacterized protein</fullName>
    </submittedName>
</protein>
<dbReference type="EMBL" id="JAEVHI010000002">
    <property type="protein sequence ID" value="KAG5299241.1"/>
    <property type="molecule type" value="Genomic_DNA"/>
</dbReference>
<dbReference type="Proteomes" id="UP000670092">
    <property type="component" value="Unassembled WGS sequence"/>
</dbReference>
<evidence type="ECO:0000313" key="1">
    <source>
        <dbReference type="EMBL" id="KAG5299241.1"/>
    </source>
</evidence>
<reference evidence="1 2" key="1">
    <citation type="submission" date="2021-01" db="EMBL/GenBank/DDBJ databases">
        <title>Chromosome-level genome assembly of a human fungal pathogen reveals clustering of transcriptionally co-regulated genes.</title>
        <authorList>
            <person name="Voorhies M."/>
            <person name="Cohen S."/>
            <person name="Shea T.P."/>
            <person name="Petrus S."/>
            <person name="Munoz J.F."/>
            <person name="Poplawski S."/>
            <person name="Goldman W.E."/>
            <person name="Michael T."/>
            <person name="Cuomo C.A."/>
            <person name="Sil A."/>
            <person name="Beyhan S."/>
        </authorList>
    </citation>
    <scope>NUCLEOTIDE SEQUENCE [LARGE SCALE GENOMIC DNA]</scope>
    <source>
        <strain evidence="1 2">G184AR</strain>
    </source>
</reference>
<dbReference type="VEuPathDB" id="FungiDB:I7I52_09487"/>
<evidence type="ECO:0000313" key="2">
    <source>
        <dbReference type="Proteomes" id="UP000670092"/>
    </source>
</evidence>
<name>A0A8H7YXX3_AJECA</name>
<accession>A0A8H7YXX3</accession>
<comment type="caution">
    <text evidence="1">The sequence shown here is derived from an EMBL/GenBank/DDBJ whole genome shotgun (WGS) entry which is preliminary data.</text>
</comment>
<gene>
    <name evidence="1" type="ORF">I7I52_09487</name>
</gene>
<dbReference type="AlphaFoldDB" id="A0A8H7YXX3"/>
<dbReference type="PROSITE" id="PS51257">
    <property type="entry name" value="PROKAR_LIPOPROTEIN"/>
    <property type="match status" value="1"/>
</dbReference>
<organism evidence="1 2">
    <name type="scientific">Ajellomyces capsulatus</name>
    <name type="common">Darling's disease fungus</name>
    <name type="synonym">Histoplasma capsulatum</name>
    <dbReference type="NCBI Taxonomy" id="5037"/>
    <lineage>
        <taxon>Eukaryota</taxon>
        <taxon>Fungi</taxon>
        <taxon>Dikarya</taxon>
        <taxon>Ascomycota</taxon>
        <taxon>Pezizomycotina</taxon>
        <taxon>Eurotiomycetes</taxon>
        <taxon>Eurotiomycetidae</taxon>
        <taxon>Onygenales</taxon>
        <taxon>Ajellomycetaceae</taxon>
        <taxon>Histoplasma</taxon>
    </lineage>
</organism>
<sequence>MLIRTSTSIICTLISIACICHRPLHLESSQTIYPFISASRTSCHPSISTYTQASHSPYKSLRTVVFAN</sequence>